<proteinExistence type="predicted"/>
<evidence type="ECO:0000313" key="2">
    <source>
        <dbReference type="EMBL" id="TGD91683.1"/>
    </source>
</evidence>
<organism evidence="2 3">
    <name type="scientific">Methylobacterium nonmethylotrophicum</name>
    <dbReference type="NCBI Taxonomy" id="1141884"/>
    <lineage>
        <taxon>Bacteria</taxon>
        <taxon>Pseudomonadati</taxon>
        <taxon>Pseudomonadota</taxon>
        <taxon>Alphaproteobacteria</taxon>
        <taxon>Hyphomicrobiales</taxon>
        <taxon>Methylobacteriaceae</taxon>
        <taxon>Methylobacterium</taxon>
    </lineage>
</organism>
<sequence>MPSTPDGPYRLPHEVRDRLASSLAPFRNREAAFALAVFLARFWTVPGRLMTAFAIDRRSLADHRDLGLSEARVRGALKALVAVGFLDPVEQAAGRRYQRTEHGLHRRPVMHRFGAEFGVIFDRANRRARTTREACSAARRPIIPTTRPAAPRPSSSVPAASRPTAVPIAMPTRPNSNPSGSVLYMGDQNPAEPLSPLEAAIERLRRGVGA</sequence>
<comment type="caution">
    <text evidence="2">The sequence shown here is derived from an EMBL/GenBank/DDBJ whole genome shotgun (WGS) entry which is preliminary data.</text>
</comment>
<keyword evidence="3" id="KW-1185">Reference proteome</keyword>
<evidence type="ECO:0000313" key="3">
    <source>
        <dbReference type="Proteomes" id="UP000297535"/>
    </source>
</evidence>
<dbReference type="OrthoDB" id="7993591at2"/>
<gene>
    <name evidence="2" type="ORF">EU555_35615</name>
</gene>
<protein>
    <submittedName>
        <fullName evidence="2">Uncharacterized protein</fullName>
    </submittedName>
</protein>
<reference evidence="2 3" key="1">
    <citation type="submission" date="2019-04" db="EMBL/GenBank/DDBJ databases">
        <authorList>
            <person name="Feng G."/>
            <person name="Zhu H."/>
        </authorList>
    </citation>
    <scope>NUCLEOTIDE SEQUENCE [LARGE SCALE GENOMIC DNA]</scope>
    <source>
        <strain evidence="2 3">6HR-1</strain>
    </source>
</reference>
<feature type="region of interest" description="Disordered" evidence="1">
    <location>
        <begin position="144"/>
        <end position="195"/>
    </location>
</feature>
<dbReference type="EMBL" id="SRLB01000075">
    <property type="protein sequence ID" value="TGD91683.1"/>
    <property type="molecule type" value="Genomic_DNA"/>
</dbReference>
<dbReference type="AlphaFoldDB" id="A0A4Z0NEA0"/>
<dbReference type="Proteomes" id="UP000297535">
    <property type="component" value="Unassembled WGS sequence"/>
</dbReference>
<evidence type="ECO:0000256" key="1">
    <source>
        <dbReference type="SAM" id="MobiDB-lite"/>
    </source>
</evidence>
<name>A0A4Z0NEA0_9HYPH</name>
<feature type="compositionally biased region" description="Low complexity" evidence="1">
    <location>
        <begin position="144"/>
        <end position="167"/>
    </location>
</feature>
<accession>A0A4Z0NEA0</accession>